<accession>A0ACB8CWT4</accession>
<organism evidence="1 2">
    <name type="scientific">Dermacentor silvarum</name>
    <name type="common">Tick</name>
    <dbReference type="NCBI Taxonomy" id="543639"/>
    <lineage>
        <taxon>Eukaryota</taxon>
        <taxon>Metazoa</taxon>
        <taxon>Ecdysozoa</taxon>
        <taxon>Arthropoda</taxon>
        <taxon>Chelicerata</taxon>
        <taxon>Arachnida</taxon>
        <taxon>Acari</taxon>
        <taxon>Parasitiformes</taxon>
        <taxon>Ixodida</taxon>
        <taxon>Ixodoidea</taxon>
        <taxon>Ixodidae</taxon>
        <taxon>Rhipicephalinae</taxon>
        <taxon>Dermacentor</taxon>
    </lineage>
</organism>
<comment type="caution">
    <text evidence="1">The sequence shown here is derived from an EMBL/GenBank/DDBJ whole genome shotgun (WGS) entry which is preliminary data.</text>
</comment>
<evidence type="ECO:0000313" key="2">
    <source>
        <dbReference type="Proteomes" id="UP000821865"/>
    </source>
</evidence>
<keyword evidence="2" id="KW-1185">Reference proteome</keyword>
<gene>
    <name evidence="1" type="ORF">HPB49_010514</name>
</gene>
<name>A0ACB8CWT4_DERSI</name>
<evidence type="ECO:0000313" key="1">
    <source>
        <dbReference type="EMBL" id="KAH7953593.1"/>
    </source>
</evidence>
<sequence>MFGLRLLGCRRGLLPADASPRSNDSAFSSDGDRVLAAVGAGLRPGGVPADAAADRGERPDGVGLPSSSARSVVDEALSASFHRAVECEKLITDILFDTNCKVTNSHRSQILGHLRQLVQECADMRAVAARQCGKADELRDQLAQARLAASPVLQPAASSGPADLTYAAVARGGLRPAFPPGPGAAAGQAALLPGAARAVAVGPQQRRDHAHVMFLTPLVPTGTAAEDIKHILKTNVDPARENLGAISVRRTPLGLTVLSDDLASVQKLKTLLEQNPVTNTAMSVRLVQQRKPHVKLTGVDPDVPAVNLVAQINSRNPDLRLDPSTCEVRVSFRERSGNFTHVVAVDPPAYRSLMGRGRVSVGWTSATVVEDVHVPTCTFCATYGHGRRSCPVRQHPERAVCTRCAGPHLGEQCTVRMGDAAVCCNECRRAGHPSFHPTGDKACPLLMARVARLRARTDYGVSSWRRGGVGDRRAFFPVFISVFLLLSFFSLLGAIAPPSASFVPPFSFFLPGWAVWLGFVGLRPGLIGIAGWLVLFRCGRRHSLVRASHLSAPRSLPTAMADASPLRFLQANLANTRDATRLLVQHMLEGDFSFALVSDPHTRDHKIPHVPRDITVFHSREHPRVALLARAPTFNLFPIYVSQLIVAVRCERAALSFVLVAIYAPPHRPLDPFLDELWQVFSDGSVRSYILGGDFNAKHALWGPGPGDVRGAQLVQFANANALQILNSPASLPTFETPYARSWIDVTLASVSLASAGFTWQVSDRDNLSDHRYVEFTLFAATRRLERVLTNYARAQILESLRLHPWFERVHYASLTSGHALDSAVGHFYAIYEGLRRRNLRKAKPRGGKANAWWSPQLAEERLRVRAMRRRFQRARDPDLRSFYRTQYASAFAAYKQHIRRAKDAVDRALCQDMTARNLYGSPFKLAFEKLHSATLLPPLETSPNVLTSSVLASASLLLSEHVATDDPGCDTPFHARLRTLACSDYPPVPDDHAFTLPEIEHALFQGNLRSAPGLDGLTGMFVRNLFRIHPSFFLLLFNAALRLGHFPTSWKEGRIIFIPKPGRPPHLPSAYRPIVMNSLFGKVLERLLNSRLYFFLNSNHLLHDSQFGFTHARSAPLALYVLKQRLLSLKASKMPAVLISLDFQGAFDSVWHAAVLFFLRRHRCPANLYHLLRSFLSGRRVVFRARAGEVSASPTIGSPQGSPISPLLWNLIVHSLLSLPMPDGVCLRHETLQGTLAVVAAVYNISSKGPVCELEVLCVHATDYYSTVIKCLDNSSGVHIICVEMFMRHTSSCSHGTAV</sequence>
<dbReference type="EMBL" id="CM023473">
    <property type="protein sequence ID" value="KAH7953593.1"/>
    <property type="molecule type" value="Genomic_DNA"/>
</dbReference>
<protein>
    <submittedName>
        <fullName evidence="1">Uncharacterized protein</fullName>
    </submittedName>
</protein>
<reference evidence="1" key="1">
    <citation type="submission" date="2020-05" db="EMBL/GenBank/DDBJ databases">
        <title>Large-scale comparative analyses of tick genomes elucidate their genetic diversity and vector capacities.</title>
        <authorList>
            <person name="Jia N."/>
            <person name="Wang J."/>
            <person name="Shi W."/>
            <person name="Du L."/>
            <person name="Sun Y."/>
            <person name="Zhan W."/>
            <person name="Jiang J."/>
            <person name="Wang Q."/>
            <person name="Zhang B."/>
            <person name="Ji P."/>
            <person name="Sakyi L.B."/>
            <person name="Cui X."/>
            <person name="Yuan T."/>
            <person name="Jiang B."/>
            <person name="Yang W."/>
            <person name="Lam T.T.-Y."/>
            <person name="Chang Q."/>
            <person name="Ding S."/>
            <person name="Wang X."/>
            <person name="Zhu J."/>
            <person name="Ruan X."/>
            <person name="Zhao L."/>
            <person name="Wei J."/>
            <person name="Que T."/>
            <person name="Du C."/>
            <person name="Cheng J."/>
            <person name="Dai P."/>
            <person name="Han X."/>
            <person name="Huang E."/>
            <person name="Gao Y."/>
            <person name="Liu J."/>
            <person name="Shao H."/>
            <person name="Ye R."/>
            <person name="Li L."/>
            <person name="Wei W."/>
            <person name="Wang X."/>
            <person name="Wang C."/>
            <person name="Yang T."/>
            <person name="Huo Q."/>
            <person name="Li W."/>
            <person name="Guo W."/>
            <person name="Chen H."/>
            <person name="Zhou L."/>
            <person name="Ni X."/>
            <person name="Tian J."/>
            <person name="Zhou Y."/>
            <person name="Sheng Y."/>
            <person name="Liu T."/>
            <person name="Pan Y."/>
            <person name="Xia L."/>
            <person name="Li J."/>
            <person name="Zhao F."/>
            <person name="Cao W."/>
        </authorList>
    </citation>
    <scope>NUCLEOTIDE SEQUENCE</scope>
    <source>
        <strain evidence="1">Dsil-2018</strain>
    </source>
</reference>
<proteinExistence type="predicted"/>
<dbReference type="Proteomes" id="UP000821865">
    <property type="component" value="Chromosome 4"/>
</dbReference>